<dbReference type="PANTHER" id="PTHR30544:SF5">
    <property type="entry name" value="RADICAL SAM CORE DOMAIN-CONTAINING PROTEIN"/>
    <property type="match status" value="1"/>
</dbReference>
<keyword evidence="4" id="KW-0479">Metal-binding</keyword>
<keyword evidence="5" id="KW-0408">Iron</keyword>
<evidence type="ECO:0000256" key="3">
    <source>
        <dbReference type="ARBA" id="ARBA00022691"/>
    </source>
</evidence>
<evidence type="ECO:0000256" key="4">
    <source>
        <dbReference type="ARBA" id="ARBA00022723"/>
    </source>
</evidence>
<dbReference type="RefSeq" id="WP_169923595.1">
    <property type="nucleotide sequence ID" value="NZ_CAWNQC010000253.1"/>
</dbReference>
<evidence type="ECO:0000256" key="1">
    <source>
        <dbReference type="ARBA" id="ARBA00001966"/>
    </source>
</evidence>
<dbReference type="Proteomes" id="UP000196435">
    <property type="component" value="Unassembled WGS sequence"/>
</dbReference>
<dbReference type="AlphaFoldDB" id="A0A1N6MZL8"/>
<dbReference type="InterPro" id="IPR040072">
    <property type="entry name" value="Methyltransferase_A"/>
</dbReference>
<evidence type="ECO:0000313" key="11">
    <source>
        <dbReference type="Proteomes" id="UP000224871"/>
    </source>
</evidence>
<sequence length="294" mass="32655">MRISEVVESGNGSKKYLLSASDSDLRKSVESTFFRYTEQHLPYLCISSQYGCAVGCVFCETGRQQPLGNMTAEQIMQQVLLCRDHLSGSGALEDSQELNTILFAGMGEPMLNLKEISGAVAAFKNQSLASRVTLTTVGIRHTAEKLYDLPLDTISISLHATTDEQRNMLIPSKAKFSTKDLLEYFAAYHHNTGTPVIVNYLMLEGINDSREDLARLKDLVDKDTFVIKLKYLNEVSSINGIVLNPSEEMPSFAKELTEAGFRCISDKSDGTEILGGCGQLKSQIRDIRNKYRIM</sequence>
<keyword evidence="6" id="KW-0411">Iron-sulfur</keyword>
<dbReference type="Pfam" id="PF04055">
    <property type="entry name" value="Radical_SAM"/>
    <property type="match status" value="1"/>
</dbReference>
<dbReference type="Gene3D" id="3.20.20.70">
    <property type="entry name" value="Aldolase class I"/>
    <property type="match status" value="1"/>
</dbReference>
<keyword evidence="8" id="KW-0808">Transferase</keyword>
<keyword evidence="11" id="KW-1185">Reference proteome</keyword>
<reference evidence="9" key="1">
    <citation type="submission" date="2016-12" db="EMBL/GenBank/DDBJ databases">
        <authorList>
            <person name="Song W.-J."/>
            <person name="Kurnit D.M."/>
        </authorList>
    </citation>
    <scope>NUCLEOTIDE SEQUENCE [LARGE SCALE GENOMIC DNA]</scope>
    <source>
        <strain evidence="9">HGB1681</strain>
    </source>
</reference>
<evidence type="ECO:0000313" key="8">
    <source>
        <dbReference type="EMBL" id="PHM30485.1"/>
    </source>
</evidence>
<dbReference type="GO" id="GO:0046872">
    <property type="term" value="F:metal ion binding"/>
    <property type="evidence" value="ECO:0007669"/>
    <property type="project" value="UniProtKB-KW"/>
</dbReference>
<evidence type="ECO:0000313" key="10">
    <source>
        <dbReference type="Proteomes" id="UP000196435"/>
    </source>
</evidence>
<protein>
    <submittedName>
        <fullName evidence="8">rRNA methylase</fullName>
    </submittedName>
</protein>
<keyword evidence="3" id="KW-0949">S-adenosyl-L-methionine</keyword>
<dbReference type="EMBL" id="NIBU01000054">
    <property type="protein sequence ID" value="PHM30485.1"/>
    <property type="molecule type" value="Genomic_DNA"/>
</dbReference>
<dbReference type="GO" id="GO:0051539">
    <property type="term" value="F:4 iron, 4 sulfur cluster binding"/>
    <property type="evidence" value="ECO:0007669"/>
    <property type="project" value="UniProtKB-KW"/>
</dbReference>
<proteinExistence type="predicted"/>
<organism evidence="9 10">
    <name type="scientific">Xenorhabdus innexi</name>
    <dbReference type="NCBI Taxonomy" id="290109"/>
    <lineage>
        <taxon>Bacteria</taxon>
        <taxon>Pseudomonadati</taxon>
        <taxon>Pseudomonadota</taxon>
        <taxon>Gammaproteobacteria</taxon>
        <taxon>Enterobacterales</taxon>
        <taxon>Morganellaceae</taxon>
        <taxon>Xenorhabdus</taxon>
    </lineage>
</organism>
<evidence type="ECO:0000256" key="2">
    <source>
        <dbReference type="ARBA" id="ARBA00022485"/>
    </source>
</evidence>
<dbReference type="GO" id="GO:0008168">
    <property type="term" value="F:methyltransferase activity"/>
    <property type="evidence" value="ECO:0007669"/>
    <property type="project" value="UniProtKB-KW"/>
</dbReference>
<feature type="domain" description="Radical SAM core" evidence="7">
    <location>
        <begin position="38"/>
        <end position="285"/>
    </location>
</feature>
<dbReference type="PANTHER" id="PTHR30544">
    <property type="entry name" value="23S RRNA METHYLTRANSFERASE"/>
    <property type="match status" value="1"/>
</dbReference>
<dbReference type="GO" id="GO:0070475">
    <property type="term" value="P:rRNA base methylation"/>
    <property type="evidence" value="ECO:0007669"/>
    <property type="project" value="TreeGrafter"/>
</dbReference>
<dbReference type="SUPFAM" id="SSF102114">
    <property type="entry name" value="Radical SAM enzymes"/>
    <property type="match status" value="1"/>
</dbReference>
<evidence type="ECO:0000256" key="6">
    <source>
        <dbReference type="ARBA" id="ARBA00023014"/>
    </source>
</evidence>
<dbReference type="GO" id="GO:0030488">
    <property type="term" value="P:tRNA methylation"/>
    <property type="evidence" value="ECO:0007669"/>
    <property type="project" value="TreeGrafter"/>
</dbReference>
<dbReference type="InterPro" id="IPR058240">
    <property type="entry name" value="rSAM_sf"/>
</dbReference>
<reference evidence="8 11" key="3">
    <citation type="journal article" date="2017" name="Nat. Microbiol.">
        <title>Natural product diversity associated with the nematode symbionts Photorhabdus and Xenorhabdus.</title>
        <authorList>
            <person name="Tobias N.J."/>
            <person name="Wolff H."/>
            <person name="Djahanschiri B."/>
            <person name="Grundmann F."/>
            <person name="Kronenwerth M."/>
            <person name="Shi Y.M."/>
            <person name="Simonyi S."/>
            <person name="Grun P."/>
            <person name="Shapiro-Ilan D."/>
            <person name="Pidot S.J."/>
            <person name="Stinear T.P."/>
            <person name="Ebersberger I."/>
            <person name="Bode H.B."/>
        </authorList>
    </citation>
    <scope>NUCLEOTIDE SEQUENCE [LARGE SCALE GENOMIC DNA]</scope>
    <source>
        <strain evidence="8 11">DSM 16336</strain>
    </source>
</reference>
<gene>
    <name evidence="8" type="ORF">Xinn_03288</name>
    <name evidence="9" type="ORF">XIS1_60009</name>
</gene>
<name>A0A1N6MZL8_9GAMM</name>
<evidence type="ECO:0000313" key="9">
    <source>
        <dbReference type="EMBL" id="SIP74229.1"/>
    </source>
</evidence>
<dbReference type="InterPro" id="IPR007197">
    <property type="entry name" value="rSAM"/>
</dbReference>
<evidence type="ECO:0000259" key="7">
    <source>
        <dbReference type="PROSITE" id="PS51918"/>
    </source>
</evidence>
<dbReference type="SFLD" id="SFLDS00029">
    <property type="entry name" value="Radical_SAM"/>
    <property type="match status" value="1"/>
</dbReference>
<dbReference type="CDD" id="cd01335">
    <property type="entry name" value="Radical_SAM"/>
    <property type="match status" value="1"/>
</dbReference>
<keyword evidence="8" id="KW-0489">Methyltransferase</keyword>
<dbReference type="EMBL" id="FTLG01000203">
    <property type="protein sequence ID" value="SIP74229.1"/>
    <property type="molecule type" value="Genomic_DNA"/>
</dbReference>
<keyword evidence="2" id="KW-0004">4Fe-4S</keyword>
<dbReference type="InterPro" id="IPR013785">
    <property type="entry name" value="Aldolase_TIM"/>
</dbReference>
<dbReference type="Proteomes" id="UP000224871">
    <property type="component" value="Unassembled WGS sequence"/>
</dbReference>
<accession>A0A1N6MZL8</accession>
<comment type="cofactor">
    <cofactor evidence="1">
        <name>[4Fe-4S] cluster</name>
        <dbReference type="ChEBI" id="CHEBI:49883"/>
    </cofactor>
</comment>
<evidence type="ECO:0000256" key="5">
    <source>
        <dbReference type="ARBA" id="ARBA00023004"/>
    </source>
</evidence>
<reference evidence="10" key="2">
    <citation type="submission" date="2016-12" db="EMBL/GenBank/DDBJ databases">
        <authorList>
            <person name="Gaudriault S."/>
        </authorList>
    </citation>
    <scope>NUCLEOTIDE SEQUENCE [LARGE SCALE GENOMIC DNA]</scope>
    <source>
        <strain evidence="10">HGB1681 (deposited as PTA-6826 in the American Type Culture Collection)</strain>
    </source>
</reference>
<dbReference type="PROSITE" id="PS51918">
    <property type="entry name" value="RADICAL_SAM"/>
    <property type="match status" value="1"/>
</dbReference>